<evidence type="ECO:0000259" key="1">
    <source>
        <dbReference type="Pfam" id="PF08501"/>
    </source>
</evidence>
<dbReference type="Gene3D" id="3.40.50.10860">
    <property type="entry name" value="Leucine Dehydrogenase, chain A, domain 1"/>
    <property type="match status" value="2"/>
</dbReference>
<dbReference type="SUPFAM" id="SSF51735">
    <property type="entry name" value="NAD(P)-binding Rossmann-fold domains"/>
    <property type="match status" value="1"/>
</dbReference>
<dbReference type="EMBL" id="AZNF01000006">
    <property type="protein sequence ID" value="KID65624.1"/>
    <property type="molecule type" value="Genomic_DNA"/>
</dbReference>
<dbReference type="AlphaFoldDB" id="A0A0B4GBF6"/>
<dbReference type="CDD" id="cd01065">
    <property type="entry name" value="NAD_bind_Shikimate_DH"/>
    <property type="match status" value="1"/>
</dbReference>
<keyword evidence="3" id="KW-1185">Reference proteome</keyword>
<dbReference type="InterPro" id="IPR022893">
    <property type="entry name" value="Shikimate_DH_fam"/>
</dbReference>
<protein>
    <submittedName>
        <fullName evidence="2">Quinate dehydrogenase</fullName>
    </submittedName>
</protein>
<proteinExistence type="predicted"/>
<dbReference type="PANTHER" id="PTHR21089:SF1">
    <property type="entry name" value="BIFUNCTIONAL 3-DEHYDROQUINATE DEHYDRATASE_SHIKIMATE DEHYDROGENASE, CHLOROPLASTIC"/>
    <property type="match status" value="1"/>
</dbReference>
<dbReference type="GO" id="GO:0009423">
    <property type="term" value="P:chorismate biosynthetic process"/>
    <property type="evidence" value="ECO:0007669"/>
    <property type="project" value="TreeGrafter"/>
</dbReference>
<dbReference type="SUPFAM" id="SSF53223">
    <property type="entry name" value="Aminoacid dehydrogenase-like, N-terminal domain"/>
    <property type="match status" value="2"/>
</dbReference>
<dbReference type="GO" id="GO:0019632">
    <property type="term" value="P:shikimate metabolic process"/>
    <property type="evidence" value="ECO:0007669"/>
    <property type="project" value="TreeGrafter"/>
</dbReference>
<gene>
    <name evidence="2" type="ORF">MAN_05283</name>
</gene>
<feature type="domain" description="Shikimate dehydrogenase substrate binding N-terminal" evidence="1">
    <location>
        <begin position="30"/>
        <end position="87"/>
    </location>
</feature>
<dbReference type="HOGENOM" id="CLU_044063_1_0_1"/>
<name>A0A0B4GBF6_METAF</name>
<dbReference type="OrthoDB" id="204377at2759"/>
<dbReference type="InterPro" id="IPR036291">
    <property type="entry name" value="NAD(P)-bd_dom_sf"/>
</dbReference>
<evidence type="ECO:0000313" key="3">
    <source>
        <dbReference type="Proteomes" id="UP000031186"/>
    </source>
</evidence>
<dbReference type="Proteomes" id="UP000031186">
    <property type="component" value="Unassembled WGS sequence"/>
</dbReference>
<feature type="non-terminal residue" evidence="2">
    <location>
        <position position="1"/>
    </location>
</feature>
<organism evidence="2 3">
    <name type="scientific">Metarhizium anisopliae (strain ARSEF 549)</name>
    <dbReference type="NCBI Taxonomy" id="3151832"/>
    <lineage>
        <taxon>Eukaryota</taxon>
        <taxon>Fungi</taxon>
        <taxon>Dikarya</taxon>
        <taxon>Ascomycota</taxon>
        <taxon>Pezizomycotina</taxon>
        <taxon>Sordariomycetes</taxon>
        <taxon>Hypocreomycetidae</taxon>
        <taxon>Hypocreales</taxon>
        <taxon>Clavicipitaceae</taxon>
        <taxon>Metarhizium</taxon>
    </lineage>
</organism>
<dbReference type="Gene3D" id="3.40.50.720">
    <property type="entry name" value="NAD(P)-binding Rossmann-like Domain"/>
    <property type="match status" value="1"/>
</dbReference>
<reference evidence="2 3" key="1">
    <citation type="journal article" date="2014" name="Proc. Natl. Acad. Sci. U.S.A.">
        <title>Trajectory and genomic determinants of fungal-pathogen speciation and host adaptation.</title>
        <authorList>
            <person name="Hu X."/>
            <person name="Xiao G."/>
            <person name="Zheng P."/>
            <person name="Shang Y."/>
            <person name="Su Y."/>
            <person name="Zhang X."/>
            <person name="Liu X."/>
            <person name="Zhan S."/>
            <person name="St Leger R.J."/>
            <person name="Wang C."/>
        </authorList>
    </citation>
    <scope>NUCLEOTIDE SEQUENCE [LARGE SCALE GENOMIC DNA]</scope>
    <source>
        <strain evidence="2 3">ARSEF 549</strain>
    </source>
</reference>
<dbReference type="VEuPathDB" id="FungiDB:MAN_05283"/>
<comment type="caution">
    <text evidence="2">The sequence shown here is derived from an EMBL/GenBank/DDBJ whole genome shotgun (WGS) entry which is preliminary data.</text>
</comment>
<dbReference type="GO" id="GO:0004764">
    <property type="term" value="F:shikimate 3-dehydrogenase (NADP+) activity"/>
    <property type="evidence" value="ECO:0007669"/>
    <property type="project" value="InterPro"/>
</dbReference>
<accession>A0A0B4GBF6</accession>
<feature type="domain" description="Shikimate dehydrogenase substrate binding N-terminal" evidence="1">
    <location>
        <begin position="101"/>
        <end position="136"/>
    </location>
</feature>
<evidence type="ECO:0000313" key="2">
    <source>
        <dbReference type="EMBL" id="KID65624.1"/>
    </source>
</evidence>
<dbReference type="InterPro" id="IPR046346">
    <property type="entry name" value="Aminoacid_DH-like_N_sf"/>
</dbReference>
<sequence length="350" mass="38858">MTTTEALQQQKPLGDTLEDQMARLDRHGYLFGQKITHSLSPFLHQIIYDHLGLKWSQIRLDSADMSQFLQLAQHPSFYGESSTLPLAEEQKPKKKAETPLTRVTGASVTMPNKVAILSHLDEMTDECRDVGACNTLFLKQRNGHRILCGTNTDVVGIRDSFHHNVADPSHTFHGRPALVIGGGGAARSAIYALRKWMHVTDIYLVNRDKGEVDAMVADCCSRGYGHGLRHVASVDEARAVDGPGAIVACVPDCDPQTREELVARQVAEVLMDKRHKGAMLEMCYNPSPFTRLGALAGERGWQVILGTEALVWQGLEQDRYWTGLRIDQLPVDKVQEAIGEKVAQRSQSRL</sequence>
<dbReference type="InterPro" id="IPR013708">
    <property type="entry name" value="Shikimate_DH-bd_N"/>
</dbReference>
<dbReference type="Pfam" id="PF08501">
    <property type="entry name" value="Shikimate_dh_N"/>
    <property type="match status" value="2"/>
</dbReference>
<dbReference type="PANTHER" id="PTHR21089">
    <property type="entry name" value="SHIKIMATE DEHYDROGENASE"/>
    <property type="match status" value="1"/>
</dbReference>